<organism evidence="6 7">
    <name type="scientific">Candidatus Limivivens merdigallinarum</name>
    <dbReference type="NCBI Taxonomy" id="2840859"/>
    <lineage>
        <taxon>Bacteria</taxon>
        <taxon>Bacillati</taxon>
        <taxon>Bacillota</taxon>
        <taxon>Clostridia</taxon>
        <taxon>Lachnospirales</taxon>
        <taxon>Lachnospiraceae</taxon>
        <taxon>Lachnospiraceae incertae sedis</taxon>
        <taxon>Candidatus Limivivens</taxon>
    </lineage>
</organism>
<dbReference type="Gene3D" id="1.10.10.10">
    <property type="entry name" value="Winged helix-like DNA-binding domain superfamily/Winged helix DNA-binding domain"/>
    <property type="match status" value="1"/>
</dbReference>
<keyword evidence="2" id="KW-0805">Transcription regulation</keyword>
<keyword evidence="3" id="KW-0238">DNA-binding</keyword>
<dbReference type="EMBL" id="DVFT01000099">
    <property type="protein sequence ID" value="HIQ96276.1"/>
    <property type="molecule type" value="Genomic_DNA"/>
</dbReference>
<dbReference type="InterPro" id="IPR000847">
    <property type="entry name" value="LysR_HTH_N"/>
</dbReference>
<evidence type="ECO:0000256" key="2">
    <source>
        <dbReference type="ARBA" id="ARBA00023015"/>
    </source>
</evidence>
<dbReference type="InterPro" id="IPR050950">
    <property type="entry name" value="HTH-type_LysR_regulators"/>
</dbReference>
<evidence type="ECO:0000313" key="7">
    <source>
        <dbReference type="Proteomes" id="UP000886886"/>
    </source>
</evidence>
<dbReference type="Pfam" id="PF03466">
    <property type="entry name" value="LysR_substrate"/>
    <property type="match status" value="1"/>
</dbReference>
<evidence type="ECO:0000256" key="1">
    <source>
        <dbReference type="ARBA" id="ARBA00009437"/>
    </source>
</evidence>
<proteinExistence type="inferred from homology"/>
<dbReference type="Pfam" id="PF00126">
    <property type="entry name" value="HTH_1"/>
    <property type="match status" value="1"/>
</dbReference>
<dbReference type="GO" id="GO:0005829">
    <property type="term" value="C:cytosol"/>
    <property type="evidence" value="ECO:0007669"/>
    <property type="project" value="TreeGrafter"/>
</dbReference>
<name>A0A9D1D0B3_9FIRM</name>
<reference evidence="6" key="1">
    <citation type="submission" date="2020-10" db="EMBL/GenBank/DDBJ databases">
        <authorList>
            <person name="Gilroy R."/>
        </authorList>
    </citation>
    <scope>NUCLEOTIDE SEQUENCE</scope>
    <source>
        <strain evidence="6">ChiSjej3B21-11622</strain>
    </source>
</reference>
<keyword evidence="4" id="KW-0804">Transcription</keyword>
<dbReference type="InterPro" id="IPR036388">
    <property type="entry name" value="WH-like_DNA-bd_sf"/>
</dbReference>
<comment type="caution">
    <text evidence="6">The sequence shown here is derived from an EMBL/GenBank/DDBJ whole genome shotgun (WGS) entry which is preliminary data.</text>
</comment>
<dbReference type="GO" id="GO:0003677">
    <property type="term" value="F:DNA binding"/>
    <property type="evidence" value="ECO:0007669"/>
    <property type="project" value="UniProtKB-KW"/>
</dbReference>
<feature type="domain" description="HTH lysR-type" evidence="5">
    <location>
        <begin position="1"/>
        <end position="58"/>
    </location>
</feature>
<dbReference type="PROSITE" id="PS50931">
    <property type="entry name" value="HTH_LYSR"/>
    <property type="match status" value="1"/>
</dbReference>
<evidence type="ECO:0000256" key="4">
    <source>
        <dbReference type="ARBA" id="ARBA00023163"/>
    </source>
</evidence>
<reference evidence="6" key="2">
    <citation type="journal article" date="2021" name="PeerJ">
        <title>Extensive microbial diversity within the chicken gut microbiome revealed by metagenomics and culture.</title>
        <authorList>
            <person name="Gilroy R."/>
            <person name="Ravi A."/>
            <person name="Getino M."/>
            <person name="Pursley I."/>
            <person name="Horton D.L."/>
            <person name="Alikhan N.F."/>
            <person name="Baker D."/>
            <person name="Gharbi K."/>
            <person name="Hall N."/>
            <person name="Watson M."/>
            <person name="Adriaenssens E.M."/>
            <person name="Foster-Nyarko E."/>
            <person name="Jarju S."/>
            <person name="Secka A."/>
            <person name="Antonio M."/>
            <person name="Oren A."/>
            <person name="Chaudhuri R.R."/>
            <person name="La Ragione R."/>
            <person name="Hildebrand F."/>
            <person name="Pallen M.J."/>
        </authorList>
    </citation>
    <scope>NUCLEOTIDE SEQUENCE</scope>
    <source>
        <strain evidence="6">ChiSjej3B21-11622</strain>
    </source>
</reference>
<dbReference type="CDD" id="cd05466">
    <property type="entry name" value="PBP2_LTTR_substrate"/>
    <property type="match status" value="1"/>
</dbReference>
<evidence type="ECO:0000256" key="3">
    <source>
        <dbReference type="ARBA" id="ARBA00023125"/>
    </source>
</evidence>
<dbReference type="SUPFAM" id="SSF53850">
    <property type="entry name" value="Periplasmic binding protein-like II"/>
    <property type="match status" value="1"/>
</dbReference>
<dbReference type="Proteomes" id="UP000886886">
    <property type="component" value="Unassembled WGS sequence"/>
</dbReference>
<gene>
    <name evidence="6" type="ORF">IAB26_06910</name>
</gene>
<dbReference type="FunFam" id="1.10.10.10:FF:000001">
    <property type="entry name" value="LysR family transcriptional regulator"/>
    <property type="match status" value="1"/>
</dbReference>
<dbReference type="GO" id="GO:0003700">
    <property type="term" value="F:DNA-binding transcription factor activity"/>
    <property type="evidence" value="ECO:0007669"/>
    <property type="project" value="InterPro"/>
</dbReference>
<dbReference type="PANTHER" id="PTHR30419">
    <property type="entry name" value="HTH-TYPE TRANSCRIPTIONAL REGULATOR YBHD"/>
    <property type="match status" value="1"/>
</dbReference>
<accession>A0A9D1D0B3</accession>
<dbReference type="AlphaFoldDB" id="A0A9D1D0B3"/>
<dbReference type="InterPro" id="IPR036390">
    <property type="entry name" value="WH_DNA-bd_sf"/>
</dbReference>
<protein>
    <submittedName>
        <fullName evidence="6">LysR family transcriptional regulator</fullName>
    </submittedName>
</protein>
<dbReference type="InterPro" id="IPR005119">
    <property type="entry name" value="LysR_subst-bd"/>
</dbReference>
<dbReference type="Gene3D" id="3.40.190.290">
    <property type="match status" value="1"/>
</dbReference>
<comment type="similarity">
    <text evidence="1">Belongs to the LysR transcriptional regulatory family.</text>
</comment>
<sequence>MNFNQLKYFQSVCKYNNLTRAAEELHISQPGLSHVIHELEQEFGFALFLRRNKGLILTNKGKQFLEETNLLLQQVDSFVDRMKLLGQADQSVQFGIPPASATLFFSPIMQEFHRRYPEIKVNVVENGSIMNHRNVLEGKLDLALMSSDSPVSSVFGALKIAVTKICLYLFREHPLAQRTSISLKEMEGLPLVLLSEDSFLTTNTLKTCAIYKIEPNIILTTNQIVIIKQLIEGNTAGTLLFHGTLPDSERYRAIPVREFQDAYIYLVWNQSNPISAAAKSLIEAARAVYPNPRIDSYCSRNHLENQILET</sequence>
<evidence type="ECO:0000259" key="5">
    <source>
        <dbReference type="PROSITE" id="PS50931"/>
    </source>
</evidence>
<dbReference type="PRINTS" id="PR00039">
    <property type="entry name" value="HTHLYSR"/>
</dbReference>
<dbReference type="SUPFAM" id="SSF46785">
    <property type="entry name" value="Winged helix' DNA-binding domain"/>
    <property type="match status" value="1"/>
</dbReference>
<evidence type="ECO:0000313" key="6">
    <source>
        <dbReference type="EMBL" id="HIQ96276.1"/>
    </source>
</evidence>